<name>A0A385EF63_9CAUD</name>
<proteinExistence type="predicted"/>
<evidence type="ECO:0000313" key="2">
    <source>
        <dbReference type="Proteomes" id="UP000257648"/>
    </source>
</evidence>
<dbReference type="GeneID" id="55001905"/>
<keyword evidence="2" id="KW-1185">Reference proteome</keyword>
<protein>
    <submittedName>
        <fullName evidence="1">Uncharacterized protein</fullName>
    </submittedName>
</protein>
<dbReference type="RefSeq" id="YP_009810883.1">
    <property type="nucleotide sequence ID" value="NC_048049.1"/>
</dbReference>
<sequence>MMTVLEDKVSALDLSDVVLLNSDNNLKKGGTLSNQDLEYQENRRKRKVRKLDFEIR</sequence>
<reference evidence="2" key="1">
    <citation type="submission" date="2018-05" db="EMBL/GenBank/DDBJ databases">
        <authorList>
            <person name="You S."/>
        </authorList>
    </citation>
    <scope>NUCLEOTIDE SEQUENCE [LARGE SCALE GENOMIC DNA]</scope>
</reference>
<evidence type="ECO:0000313" key="1">
    <source>
        <dbReference type="EMBL" id="AXQ70524.1"/>
    </source>
</evidence>
<dbReference type="EMBL" id="MH412654">
    <property type="protein sequence ID" value="AXQ70524.1"/>
    <property type="molecule type" value="Genomic_DNA"/>
</dbReference>
<accession>A0A385EF63</accession>
<organism evidence="1 2">
    <name type="scientific">Synechococcus phage S-T4</name>
    <dbReference type="NCBI Taxonomy" id="2268578"/>
    <lineage>
        <taxon>Viruses</taxon>
        <taxon>Duplodnaviria</taxon>
        <taxon>Heunggongvirae</taxon>
        <taxon>Uroviricota</taxon>
        <taxon>Caudoviricetes</taxon>
        <taxon>Pantevenvirales</taxon>
        <taxon>Kyanoviridae</taxon>
        <taxon>Tamkungvirus</taxon>
        <taxon>Tamkungvirus ST4</taxon>
    </lineage>
</organism>
<dbReference type="KEGG" id="vg:55001905"/>
<dbReference type="Proteomes" id="UP000257648">
    <property type="component" value="Segment"/>
</dbReference>